<name>A0A3N0EA14_SINP1</name>
<evidence type="ECO:0000313" key="1">
    <source>
        <dbReference type="EMBL" id="RNL84686.1"/>
    </source>
</evidence>
<comment type="caution">
    <text evidence="1">The sequence shown here is derived from an EMBL/GenBank/DDBJ whole genome shotgun (WGS) entry which is preliminary data.</text>
</comment>
<dbReference type="EMBL" id="RJTM01000094">
    <property type="protein sequence ID" value="RNL84686.1"/>
    <property type="molecule type" value="Genomic_DNA"/>
</dbReference>
<reference evidence="1 2" key="1">
    <citation type="submission" date="2018-10" db="EMBL/GenBank/DDBJ databases">
        <title>Sinomicrobium pectinilyticum sp. nov., a pectinase-producing bacterium isolated from alkaline and saline soil, and emended description of the genus Sinomicrobium.</title>
        <authorList>
            <person name="Cheng B."/>
            <person name="Li C."/>
            <person name="Lai Q."/>
            <person name="Du M."/>
            <person name="Shao Z."/>
            <person name="Xu P."/>
            <person name="Yang C."/>
        </authorList>
    </citation>
    <scope>NUCLEOTIDE SEQUENCE [LARGE SCALE GENOMIC DNA]</scope>
    <source>
        <strain evidence="1 2">5DNS001</strain>
    </source>
</reference>
<proteinExistence type="predicted"/>
<evidence type="ECO:0000313" key="2">
    <source>
        <dbReference type="Proteomes" id="UP000267469"/>
    </source>
</evidence>
<gene>
    <name evidence="1" type="ORF">ED312_13435</name>
</gene>
<keyword evidence="2" id="KW-1185">Reference proteome</keyword>
<organism evidence="1 2">
    <name type="scientific">Sinomicrobium pectinilyticum</name>
    <dbReference type="NCBI Taxonomy" id="1084421"/>
    <lineage>
        <taxon>Bacteria</taxon>
        <taxon>Pseudomonadati</taxon>
        <taxon>Bacteroidota</taxon>
        <taxon>Flavobacteriia</taxon>
        <taxon>Flavobacteriales</taxon>
        <taxon>Flavobacteriaceae</taxon>
        <taxon>Sinomicrobium</taxon>
    </lineage>
</organism>
<sequence length="356" mass="40227">MPQSLSYLPPVYLFYLIPDTNFFATFEKPAKTTDVMKFASFLHFFSLFLLLSGCNRDTCCDEPLQEMNFEAPAPQEFINLQETARETLSTNIIFQAEQGLEHTSDNGMMIIIPQGCFTSADGQLIDGDITLEFIELYDRNDMLVTNKPSMGQITEQIRSLLIGERFFYLNLTRDGQQIVSDCGIQIRVPISQTGDAAEDMFLWEGMENENDSFFWNVYTEGEFFTENGYYVTYVSGNGWKGIAHAANYPGEKAGIQVLASDGYNGENAAVYLAYADEKHAIAQLYWDNKTSMFTDPYRQFSPNLDIHLLFISAEGEQWRYAVKSITAEADKIYTIAHSETSTATLTELLSVIAKLP</sequence>
<protein>
    <submittedName>
        <fullName evidence="1">Uncharacterized protein</fullName>
    </submittedName>
</protein>
<dbReference type="AlphaFoldDB" id="A0A3N0EA14"/>
<dbReference type="Proteomes" id="UP000267469">
    <property type="component" value="Unassembled WGS sequence"/>
</dbReference>
<accession>A0A3N0EA14</accession>